<evidence type="ECO:0008006" key="3">
    <source>
        <dbReference type="Google" id="ProtNLM"/>
    </source>
</evidence>
<organism evidence="1 2">
    <name type="scientific">Limosilactobacillus reuteri</name>
    <name type="common">Lactobacillus reuteri</name>
    <dbReference type="NCBI Taxonomy" id="1598"/>
    <lineage>
        <taxon>Bacteria</taxon>
        <taxon>Bacillati</taxon>
        <taxon>Bacillota</taxon>
        <taxon>Bacilli</taxon>
        <taxon>Lactobacillales</taxon>
        <taxon>Lactobacillaceae</taxon>
        <taxon>Limosilactobacillus</taxon>
    </lineage>
</organism>
<name>A0ABD6Y6G5_LIMRT</name>
<comment type="caution">
    <text evidence="1">The sequence shown here is derived from an EMBL/GenBank/DDBJ whole genome shotgun (WGS) entry which is preliminary data.</text>
</comment>
<dbReference type="Pfam" id="PF09669">
    <property type="entry name" value="Phage_pRha"/>
    <property type="match status" value="1"/>
</dbReference>
<sequence length="260" mass="29834">MTPDILFNVIIKNRSAVVNSRDVAKVFHKNHFHLLRDIDRLRTDWGKVVSLTESKNGFSSISTEPKNGDSKNKTLNPNLSPVDLETLNHVSKMKFDDCFIPSTYITKDGRTVRSYDMNRDGFTLLTMGFNGRDALAFKLAYISRFNEMEQELTKRNTLYDLEKYLRKQLTDTIQQYYTGDNLGREIMQLTNLLYMVATGHNAAKLKRDRGFSKDVSAFAEVLTSDEREAYISTENKMIGLYTSGVSDYQELKHQLSKQPA</sequence>
<dbReference type="AlphaFoldDB" id="A0ABD6Y6G5"/>
<gene>
    <name evidence="1" type="ORF">DKZ35_05810</name>
</gene>
<dbReference type="InterPro" id="IPR014054">
    <property type="entry name" value="Phage_regulatory_Rha"/>
</dbReference>
<dbReference type="RefSeq" id="WP_109975850.1">
    <property type="nucleotide sequence ID" value="NZ_QGHV01000030.1"/>
</dbReference>
<dbReference type="Proteomes" id="UP000245735">
    <property type="component" value="Unassembled WGS sequence"/>
</dbReference>
<dbReference type="NCBIfam" id="TIGR02681">
    <property type="entry name" value="phage_pRha"/>
    <property type="match status" value="1"/>
</dbReference>
<reference evidence="2" key="1">
    <citation type="journal article" date="2018" name="Front. Microbiol.">
        <title>Comparative Genomics of the Herbivore Gut Symbiont Lactobacillus reuteri Reveals Genetic Diversity and Lifestyle Adaptation.</title>
        <authorList>
            <person name="Zhao J."/>
        </authorList>
    </citation>
    <scope>NUCLEOTIDE SEQUENCE [LARGE SCALE GENOMIC DNA]</scope>
    <source>
        <strain evidence="2">LR9</strain>
    </source>
</reference>
<evidence type="ECO:0000313" key="2">
    <source>
        <dbReference type="Proteomes" id="UP000245735"/>
    </source>
</evidence>
<dbReference type="EMBL" id="QGHV01000030">
    <property type="protein sequence ID" value="PWT37334.1"/>
    <property type="molecule type" value="Genomic_DNA"/>
</dbReference>
<accession>A0ABD6Y6G5</accession>
<evidence type="ECO:0000313" key="1">
    <source>
        <dbReference type="EMBL" id="PWT37334.1"/>
    </source>
</evidence>
<proteinExistence type="predicted"/>
<protein>
    <recommendedName>
        <fullName evidence="3">Transcriptional regulator</fullName>
    </recommendedName>
</protein>